<evidence type="ECO:0000259" key="4">
    <source>
        <dbReference type="Pfam" id="PF06474"/>
    </source>
</evidence>
<dbReference type="GO" id="GO:0008933">
    <property type="term" value="F:peptidoglycan lytic transglycosylase activity"/>
    <property type="evidence" value="ECO:0007669"/>
    <property type="project" value="InterPro"/>
</dbReference>
<evidence type="ECO:0000256" key="2">
    <source>
        <dbReference type="SAM" id="MobiDB-lite"/>
    </source>
</evidence>
<accession>A0A0P9HVQ2</accession>
<gene>
    <name evidence="5" type="ORF">ALO91_04905</name>
</gene>
<comment type="caution">
    <text evidence="5">The sequence shown here is derived from an EMBL/GenBank/DDBJ whole genome shotgun (WGS) entry which is preliminary data.</text>
</comment>
<dbReference type="PANTHER" id="PTHR37423">
    <property type="entry name" value="SOLUBLE LYTIC MUREIN TRANSGLYCOSYLASE-RELATED"/>
    <property type="match status" value="1"/>
</dbReference>
<feature type="domain" description="Transglycosylase SLT" evidence="3">
    <location>
        <begin position="163"/>
        <end position="263"/>
    </location>
</feature>
<reference evidence="5 6" key="1">
    <citation type="submission" date="2015-09" db="EMBL/GenBank/DDBJ databases">
        <title>Genome announcement of multiple Pseudomonas syringae strains.</title>
        <authorList>
            <person name="Thakur S."/>
            <person name="Wang P.W."/>
            <person name="Gong Y."/>
            <person name="Weir B.S."/>
            <person name="Guttman D.S."/>
        </authorList>
    </citation>
    <scope>NUCLEOTIDE SEQUENCE [LARGE SCALE GENOMIC DNA]</scope>
    <source>
        <strain evidence="5 6">ICMP2802</strain>
    </source>
</reference>
<dbReference type="CDD" id="cd16894">
    <property type="entry name" value="MltD-like"/>
    <property type="match status" value="1"/>
</dbReference>
<dbReference type="Pfam" id="PF06474">
    <property type="entry name" value="LPAM_MltD"/>
    <property type="match status" value="1"/>
</dbReference>
<dbReference type="GO" id="GO:0000270">
    <property type="term" value="P:peptidoglycan metabolic process"/>
    <property type="evidence" value="ECO:0007669"/>
    <property type="project" value="InterPro"/>
</dbReference>
<feature type="region of interest" description="Disordered" evidence="2">
    <location>
        <begin position="453"/>
        <end position="536"/>
    </location>
</feature>
<dbReference type="PANTHER" id="PTHR37423:SF2">
    <property type="entry name" value="MEMBRANE-BOUND LYTIC MUREIN TRANSGLYCOSYLASE C"/>
    <property type="match status" value="1"/>
</dbReference>
<feature type="compositionally biased region" description="Basic and acidic residues" evidence="2">
    <location>
        <begin position="488"/>
        <end position="520"/>
    </location>
</feature>
<dbReference type="InterPro" id="IPR008258">
    <property type="entry name" value="Transglycosylase_SLT_dom_1"/>
</dbReference>
<dbReference type="Proteomes" id="UP000050297">
    <property type="component" value="Unassembled WGS sequence"/>
</dbReference>
<feature type="compositionally biased region" description="Polar residues" evidence="2">
    <location>
        <begin position="465"/>
        <end position="487"/>
    </location>
</feature>
<evidence type="ECO:0000256" key="1">
    <source>
        <dbReference type="ARBA" id="ARBA00007734"/>
    </source>
</evidence>
<protein>
    <submittedName>
        <fullName evidence="5">SLT-like protein</fullName>
    </submittedName>
</protein>
<dbReference type="GO" id="GO:0016020">
    <property type="term" value="C:membrane"/>
    <property type="evidence" value="ECO:0007669"/>
    <property type="project" value="InterPro"/>
</dbReference>
<feature type="domain" description="Lytic murein transglycosylase D lipid attachment" evidence="4">
    <location>
        <begin position="30"/>
        <end position="63"/>
    </location>
</feature>
<comment type="similarity">
    <text evidence="1">Belongs to the transglycosylase Slt family.</text>
</comment>
<dbReference type="Gene3D" id="1.10.530.10">
    <property type="match status" value="1"/>
</dbReference>
<dbReference type="EMBL" id="LJPM01000158">
    <property type="protein sequence ID" value="KPW23173.1"/>
    <property type="molecule type" value="Genomic_DNA"/>
</dbReference>
<evidence type="ECO:0000313" key="6">
    <source>
        <dbReference type="Proteomes" id="UP000050297"/>
    </source>
</evidence>
<dbReference type="InterPro" id="IPR023346">
    <property type="entry name" value="Lysozyme-like_dom_sf"/>
</dbReference>
<sequence length="536" mass="59262">MCVRKRNTPCRELERRACHVGGHVQDIPHMAAVALHVSSPRLLARSVQIAVLALGALCVGCQSVDDSPSRLDRLPRLVAGLGYRSADAQADPLAATTVADLPVYNGEDVWQRVAQRCRLVDGQGVNERIARQRDWLLNNRGFLTGASKRATPYLHFIVERLDERNMPLELALLPMIESSYNPLANSPAAAAGLWQFIPSTGRQFNLNQSATYDARRDVVASSKAAMDYLTRLHDQFNNDWLLALAAYNAGEGTVARAIDANRRRGMPVDYWHLNLPRETQDYVPRLLALSLVVRNPGAYGVQLTPVANMPYFDVVELNHTVDLTQLAATTGVDEAQLLRLNPAFLRKKTPDGPGRLLIPKTHTQVLTAGIERITGESPTTAVIPASPGKRVIEREPSSQVAERAPTPEPLQAAGREQTAGLMQVLEREPAPESVQPVRREPQPKVVQVARQEPLPGPAQPVQAAEQVTVSDPIQPARQASSQATNERSLLDRRIQKRLYIDDRSSPRKRDEIAYRDEPRELPNGPRVVVYASDPRQ</sequence>
<dbReference type="SUPFAM" id="SSF53955">
    <property type="entry name" value="Lysozyme-like"/>
    <property type="match status" value="1"/>
</dbReference>
<name>A0A0P9HVQ2_PSESX</name>
<dbReference type="PROSITE" id="PS00922">
    <property type="entry name" value="TRANSGLYCOSYLASE"/>
    <property type="match status" value="1"/>
</dbReference>
<dbReference type="PATRIC" id="fig|199198.5.peg.2366"/>
<organism evidence="5 6">
    <name type="scientific">Pseudomonas syringae pv. aceris</name>
    <dbReference type="NCBI Taxonomy" id="199198"/>
    <lineage>
        <taxon>Bacteria</taxon>
        <taxon>Pseudomonadati</taxon>
        <taxon>Pseudomonadota</taxon>
        <taxon>Gammaproteobacteria</taxon>
        <taxon>Pseudomonadales</taxon>
        <taxon>Pseudomonadaceae</taxon>
        <taxon>Pseudomonas</taxon>
        <taxon>Pseudomonas syringae</taxon>
    </lineage>
</organism>
<dbReference type="InterPro" id="IPR000189">
    <property type="entry name" value="Transglyc_AS"/>
</dbReference>
<feature type="region of interest" description="Disordered" evidence="2">
    <location>
        <begin position="391"/>
        <end position="413"/>
    </location>
</feature>
<evidence type="ECO:0000259" key="3">
    <source>
        <dbReference type="Pfam" id="PF01464"/>
    </source>
</evidence>
<proteinExistence type="inferred from homology"/>
<evidence type="ECO:0000313" key="5">
    <source>
        <dbReference type="EMBL" id="KPW23173.1"/>
    </source>
</evidence>
<dbReference type="Pfam" id="PF01464">
    <property type="entry name" value="SLT"/>
    <property type="match status" value="1"/>
</dbReference>
<dbReference type="AlphaFoldDB" id="A0A0P9HVQ2"/>
<dbReference type="InterPro" id="IPR010511">
    <property type="entry name" value="MltD_lipid-attach"/>
</dbReference>